<gene>
    <name evidence="2" type="primary">ga00105</name>
    <name evidence="2" type="ORF">PR202_ga00105</name>
</gene>
<dbReference type="EMBL" id="BQKI01000001">
    <property type="protein sequence ID" value="GJM84437.1"/>
    <property type="molecule type" value="Genomic_DNA"/>
</dbReference>
<feature type="compositionally biased region" description="Polar residues" evidence="1">
    <location>
        <begin position="92"/>
        <end position="106"/>
    </location>
</feature>
<protein>
    <submittedName>
        <fullName evidence="2">Uncharacterized protein</fullName>
    </submittedName>
</protein>
<reference evidence="2" key="1">
    <citation type="journal article" date="2018" name="DNA Res.">
        <title>Multiple hybrid de novo genome assembly of finger millet, an orphan allotetraploid crop.</title>
        <authorList>
            <person name="Hatakeyama M."/>
            <person name="Aluri S."/>
            <person name="Balachadran M.T."/>
            <person name="Sivarajan S.R."/>
            <person name="Patrignani A."/>
            <person name="Gruter S."/>
            <person name="Poveda L."/>
            <person name="Shimizu-Inatsugi R."/>
            <person name="Baeten J."/>
            <person name="Francoijs K.J."/>
            <person name="Nataraja K.N."/>
            <person name="Reddy Y.A.N."/>
            <person name="Phadnis S."/>
            <person name="Ravikumar R.L."/>
            <person name="Schlapbach R."/>
            <person name="Sreeman S.M."/>
            <person name="Shimizu K.K."/>
        </authorList>
    </citation>
    <scope>NUCLEOTIDE SEQUENCE</scope>
</reference>
<reference evidence="2" key="2">
    <citation type="submission" date="2021-12" db="EMBL/GenBank/DDBJ databases">
        <title>Resequencing data analysis of finger millet.</title>
        <authorList>
            <person name="Hatakeyama M."/>
            <person name="Aluri S."/>
            <person name="Balachadran M.T."/>
            <person name="Sivarajan S.R."/>
            <person name="Poveda L."/>
            <person name="Shimizu-Inatsugi R."/>
            <person name="Schlapbach R."/>
            <person name="Sreeman S.M."/>
            <person name="Shimizu K.K."/>
        </authorList>
    </citation>
    <scope>NUCLEOTIDE SEQUENCE</scope>
</reference>
<proteinExistence type="predicted"/>
<dbReference type="Proteomes" id="UP001054889">
    <property type="component" value="Unassembled WGS sequence"/>
</dbReference>
<sequence length="154" mass="16956">MYPAVKSAESQMLSSHVLVPSTDQQGRGRGKSSNERWTEQQKQFLLPSHEEDDMEAIPDVPFQVSEQGEAQDQTRGRQGNSGIQATEPKVLQPTSPRMQQPGSRSPANYGRLLPAAMAMASEAGDEDELTSYVQLDQVSYGVKREAFGPIYLVT</sequence>
<organism evidence="2 3">
    <name type="scientific">Eleusine coracana subsp. coracana</name>
    <dbReference type="NCBI Taxonomy" id="191504"/>
    <lineage>
        <taxon>Eukaryota</taxon>
        <taxon>Viridiplantae</taxon>
        <taxon>Streptophyta</taxon>
        <taxon>Embryophyta</taxon>
        <taxon>Tracheophyta</taxon>
        <taxon>Spermatophyta</taxon>
        <taxon>Magnoliopsida</taxon>
        <taxon>Liliopsida</taxon>
        <taxon>Poales</taxon>
        <taxon>Poaceae</taxon>
        <taxon>PACMAD clade</taxon>
        <taxon>Chloridoideae</taxon>
        <taxon>Cynodonteae</taxon>
        <taxon>Eleusininae</taxon>
        <taxon>Eleusine</taxon>
    </lineage>
</organism>
<comment type="caution">
    <text evidence="2">The sequence shown here is derived from an EMBL/GenBank/DDBJ whole genome shotgun (WGS) entry which is preliminary data.</text>
</comment>
<feature type="compositionally biased region" description="Polar residues" evidence="1">
    <location>
        <begin position="64"/>
        <end position="84"/>
    </location>
</feature>
<accession>A0AAV5BEC0</accession>
<evidence type="ECO:0000313" key="2">
    <source>
        <dbReference type="EMBL" id="GJM84437.1"/>
    </source>
</evidence>
<evidence type="ECO:0000313" key="3">
    <source>
        <dbReference type="Proteomes" id="UP001054889"/>
    </source>
</evidence>
<feature type="region of interest" description="Disordered" evidence="1">
    <location>
        <begin position="1"/>
        <end position="109"/>
    </location>
</feature>
<dbReference type="AlphaFoldDB" id="A0AAV5BEC0"/>
<evidence type="ECO:0000256" key="1">
    <source>
        <dbReference type="SAM" id="MobiDB-lite"/>
    </source>
</evidence>
<name>A0AAV5BEC0_ELECO</name>
<keyword evidence="3" id="KW-1185">Reference proteome</keyword>